<evidence type="ECO:0000313" key="3">
    <source>
        <dbReference type="RefSeq" id="XP_026668852.1"/>
    </source>
</evidence>
<dbReference type="KEGG" id="ccal:113464245"/>
<name>A0AAJ7S0T7_9HYME</name>
<feature type="signal peptide" evidence="1">
    <location>
        <begin position="1"/>
        <end position="24"/>
    </location>
</feature>
<dbReference type="GeneID" id="113464245"/>
<keyword evidence="1" id="KW-0732">Signal</keyword>
<evidence type="ECO:0000313" key="2">
    <source>
        <dbReference type="Proteomes" id="UP000694925"/>
    </source>
</evidence>
<reference evidence="3" key="1">
    <citation type="submission" date="2025-08" db="UniProtKB">
        <authorList>
            <consortium name="RefSeq"/>
        </authorList>
    </citation>
    <scope>IDENTIFICATION</scope>
    <source>
        <tissue evidence="3">Whole body</tissue>
    </source>
</reference>
<dbReference type="RefSeq" id="XP_026668852.1">
    <property type="nucleotide sequence ID" value="XM_026813051.1"/>
</dbReference>
<evidence type="ECO:0000256" key="1">
    <source>
        <dbReference type="SAM" id="SignalP"/>
    </source>
</evidence>
<feature type="chain" id="PRO_5042481342" evidence="1">
    <location>
        <begin position="25"/>
        <end position="104"/>
    </location>
</feature>
<dbReference type="AlphaFoldDB" id="A0AAJ7S0T7"/>
<accession>A0AAJ7S0T7</accession>
<dbReference type="Proteomes" id="UP000694925">
    <property type="component" value="Unplaced"/>
</dbReference>
<organism evidence="2 3">
    <name type="scientific">Ceratina calcarata</name>
    <dbReference type="NCBI Taxonomy" id="156304"/>
    <lineage>
        <taxon>Eukaryota</taxon>
        <taxon>Metazoa</taxon>
        <taxon>Ecdysozoa</taxon>
        <taxon>Arthropoda</taxon>
        <taxon>Hexapoda</taxon>
        <taxon>Insecta</taxon>
        <taxon>Pterygota</taxon>
        <taxon>Neoptera</taxon>
        <taxon>Endopterygota</taxon>
        <taxon>Hymenoptera</taxon>
        <taxon>Apocrita</taxon>
        <taxon>Aculeata</taxon>
        <taxon>Apoidea</taxon>
        <taxon>Anthophila</taxon>
        <taxon>Apidae</taxon>
        <taxon>Ceratina</taxon>
        <taxon>Zadontomerus</taxon>
    </lineage>
</organism>
<gene>
    <name evidence="3" type="primary">LOC113464245</name>
</gene>
<protein>
    <submittedName>
        <fullName evidence="3">Uncharacterized protein LOC113464245</fullName>
    </submittedName>
</protein>
<sequence length="104" mass="10259">MKKFLGLLGKIAIAYSLMLSVVDAINKNINRDKRDVTYGNCVNTTSGDSAGMQVLTGAAIGAGIGSVVPGLGNIIGAAVGSVIGAAEAAVGEKAPANGCAKPKN</sequence>
<proteinExistence type="predicted"/>
<keyword evidence="2" id="KW-1185">Reference proteome</keyword>